<dbReference type="Proteomes" id="UP001272987">
    <property type="component" value="Unassembled WGS sequence"/>
</dbReference>
<dbReference type="Proteomes" id="UP001282288">
    <property type="component" value="Unassembled WGS sequence"/>
</dbReference>
<proteinExistence type="predicted"/>
<dbReference type="EMBL" id="JARAWP010000006">
    <property type="protein sequence ID" value="MDX3018678.1"/>
    <property type="molecule type" value="Genomic_DNA"/>
</dbReference>
<evidence type="ECO:0000313" key="4">
    <source>
        <dbReference type="Proteomes" id="UP001282288"/>
    </source>
</evidence>
<dbReference type="EMBL" id="JARAWC010000001">
    <property type="protein sequence ID" value="MDX2958311.1"/>
    <property type="molecule type" value="Genomic_DNA"/>
</dbReference>
<keyword evidence="3" id="KW-1185">Reference proteome</keyword>
<reference evidence="1 3" key="1">
    <citation type="journal article" date="2023" name="Microb. Genom.">
        <title>Mesoterricola silvestris gen. nov., sp. nov., Mesoterricola sediminis sp. nov., Geothrix oryzae sp. nov., Geothrix edaphica sp. nov., Geothrix rubra sp. nov., and Geothrix limicola sp. nov., six novel members of Acidobacteriota isolated from soils.</title>
        <authorList>
            <person name="Weisberg A.J."/>
            <person name="Pearce E."/>
            <person name="Kramer C.G."/>
            <person name="Chang J.H."/>
            <person name="Clarke C.R."/>
        </authorList>
    </citation>
    <scope>NUCLEOTIDE SEQUENCE</scope>
    <source>
        <strain evidence="2 3">NB05-1H</strain>
        <strain evidence="1">NRRL_B-16521</strain>
    </source>
</reference>
<gene>
    <name evidence="1" type="ORF">PV399_01055</name>
    <name evidence="2" type="ORF">PV666_12365</name>
</gene>
<protein>
    <recommendedName>
        <fullName evidence="5">Lipoprotein</fullName>
    </recommendedName>
</protein>
<dbReference type="AlphaFoldDB" id="A0AAP6EDM8"/>
<dbReference type="RefSeq" id="WP_141655585.1">
    <property type="nucleotide sequence ID" value="NZ_BCMK01000009.1"/>
</dbReference>
<dbReference type="GeneID" id="69808351"/>
<dbReference type="PROSITE" id="PS51257">
    <property type="entry name" value="PROKAR_LIPOPROTEIN"/>
    <property type="match status" value="1"/>
</dbReference>
<evidence type="ECO:0000313" key="1">
    <source>
        <dbReference type="EMBL" id="MDX2958311.1"/>
    </source>
</evidence>
<sequence>MRFWQVGGCVVAVGCLAACGRVDGGVKVEGPAVTAVEWSGPTYISDVYGRAWRHPTEVAVGENVYLEGLRWTGWGTSRPAATGVAQDTGCLAGCIDGKTSEYRVKVVLSGLTRRGDVAYYGHAAITPLKPPAPFWAEGNEDTILDVPGD</sequence>
<organism evidence="1 4">
    <name type="scientific">Streptomyces acidiscabies</name>
    <dbReference type="NCBI Taxonomy" id="42234"/>
    <lineage>
        <taxon>Bacteria</taxon>
        <taxon>Bacillati</taxon>
        <taxon>Actinomycetota</taxon>
        <taxon>Actinomycetes</taxon>
        <taxon>Kitasatosporales</taxon>
        <taxon>Streptomycetaceae</taxon>
        <taxon>Streptomyces</taxon>
    </lineage>
</organism>
<comment type="caution">
    <text evidence="1">The sequence shown here is derived from an EMBL/GenBank/DDBJ whole genome shotgun (WGS) entry which is preliminary data.</text>
</comment>
<name>A0AAP6EDM8_9ACTN</name>
<accession>A0AAP6EDM8</accession>
<evidence type="ECO:0000313" key="3">
    <source>
        <dbReference type="Proteomes" id="UP001272987"/>
    </source>
</evidence>
<evidence type="ECO:0000313" key="2">
    <source>
        <dbReference type="EMBL" id="MDX3018678.1"/>
    </source>
</evidence>
<evidence type="ECO:0008006" key="5">
    <source>
        <dbReference type="Google" id="ProtNLM"/>
    </source>
</evidence>